<reference evidence="2" key="2">
    <citation type="submission" date="2019-07" db="EMBL/GenBank/DDBJ databases">
        <authorList>
            <person name="Yang Y."/>
            <person name="Bocs S."/>
            <person name="Baudouin L."/>
        </authorList>
    </citation>
    <scope>NUCLEOTIDE SEQUENCE</scope>
    <source>
        <tissue evidence="2">Spear leaf of Hainan Tall coconut</tissue>
    </source>
</reference>
<name>A0A8K0N1A4_COCNU</name>
<dbReference type="Proteomes" id="UP000797356">
    <property type="component" value="Chromosome 5"/>
</dbReference>
<reference evidence="2" key="1">
    <citation type="journal article" date="2017" name="Gigascience">
        <title>The genome draft of coconut (Cocos nucifera).</title>
        <authorList>
            <person name="Xiao Y."/>
            <person name="Xu P."/>
            <person name="Fan H."/>
            <person name="Baudouin L."/>
            <person name="Xia W."/>
            <person name="Bocs S."/>
            <person name="Xu J."/>
            <person name="Li Q."/>
            <person name="Guo A."/>
            <person name="Zhou L."/>
            <person name="Li J."/>
            <person name="Wu Y."/>
            <person name="Ma Z."/>
            <person name="Armero A."/>
            <person name="Issali A.E."/>
            <person name="Liu N."/>
            <person name="Peng M."/>
            <person name="Yang Y."/>
        </authorList>
    </citation>
    <scope>NUCLEOTIDE SEQUENCE</scope>
    <source>
        <tissue evidence="2">Spear leaf of Hainan Tall coconut</tissue>
    </source>
</reference>
<dbReference type="AlphaFoldDB" id="A0A8K0N1A4"/>
<gene>
    <name evidence="2" type="ORF">COCNU_05G005260</name>
</gene>
<keyword evidence="3" id="KW-1185">Reference proteome</keyword>
<feature type="region of interest" description="Disordered" evidence="1">
    <location>
        <begin position="1"/>
        <end position="30"/>
    </location>
</feature>
<accession>A0A8K0N1A4</accession>
<evidence type="ECO:0000256" key="1">
    <source>
        <dbReference type="SAM" id="MobiDB-lite"/>
    </source>
</evidence>
<sequence>MDSGVLPPFSPSDLLFPKKKPPVTKMERKQPLQSSLASECHIEQVAHSSVHWKDLSGFDVVFFYEEFEHIPESLKVFNTIFSYINGLTLLSANSQDSNLMTKGNKESPISMHVRSRRSTTPASKRSVRLRAKKVKMLGLDEVSLCSEDIFTINSLTANDIRNLGLKCDFIFPTADDEAIHELKQLELARYKFAPNKAAC</sequence>
<dbReference type="EMBL" id="CM017876">
    <property type="protein sequence ID" value="KAG1342297.1"/>
    <property type="molecule type" value="Genomic_DNA"/>
</dbReference>
<comment type="caution">
    <text evidence="2">The sequence shown here is derived from an EMBL/GenBank/DDBJ whole genome shotgun (WGS) entry which is preliminary data.</text>
</comment>
<evidence type="ECO:0000313" key="2">
    <source>
        <dbReference type="EMBL" id="KAG1342297.1"/>
    </source>
</evidence>
<protein>
    <submittedName>
        <fullName evidence="2">Uncharacterized protein</fullName>
    </submittedName>
</protein>
<evidence type="ECO:0000313" key="3">
    <source>
        <dbReference type="Proteomes" id="UP000797356"/>
    </source>
</evidence>
<feature type="region of interest" description="Disordered" evidence="1">
    <location>
        <begin position="100"/>
        <end position="124"/>
    </location>
</feature>
<proteinExistence type="predicted"/>
<organism evidence="2 3">
    <name type="scientific">Cocos nucifera</name>
    <name type="common">Coconut palm</name>
    <dbReference type="NCBI Taxonomy" id="13894"/>
    <lineage>
        <taxon>Eukaryota</taxon>
        <taxon>Viridiplantae</taxon>
        <taxon>Streptophyta</taxon>
        <taxon>Embryophyta</taxon>
        <taxon>Tracheophyta</taxon>
        <taxon>Spermatophyta</taxon>
        <taxon>Magnoliopsida</taxon>
        <taxon>Liliopsida</taxon>
        <taxon>Arecaceae</taxon>
        <taxon>Arecoideae</taxon>
        <taxon>Cocoseae</taxon>
        <taxon>Attaleinae</taxon>
        <taxon>Cocos</taxon>
    </lineage>
</organism>